<dbReference type="PRINTS" id="PR00032">
    <property type="entry name" value="HTHARAC"/>
</dbReference>
<dbReference type="EMBL" id="JAXOJX010000053">
    <property type="protein sequence ID" value="MDZ5459904.1"/>
    <property type="molecule type" value="Genomic_DNA"/>
</dbReference>
<dbReference type="Pfam" id="PF02311">
    <property type="entry name" value="AraC_binding"/>
    <property type="match status" value="1"/>
</dbReference>
<keyword evidence="1" id="KW-0805">Transcription regulation</keyword>
<dbReference type="Gene3D" id="1.10.10.60">
    <property type="entry name" value="Homeodomain-like"/>
    <property type="match status" value="1"/>
</dbReference>
<evidence type="ECO:0000256" key="1">
    <source>
        <dbReference type="ARBA" id="ARBA00023015"/>
    </source>
</evidence>
<evidence type="ECO:0000256" key="4">
    <source>
        <dbReference type="ARBA" id="ARBA00023163"/>
    </source>
</evidence>
<dbReference type="RefSeq" id="WP_322467520.1">
    <property type="nucleotide sequence ID" value="NZ_JAXOJX010000053.1"/>
</dbReference>
<dbReference type="SMART" id="SM00342">
    <property type="entry name" value="HTH_ARAC"/>
    <property type="match status" value="1"/>
</dbReference>
<dbReference type="InterPro" id="IPR018062">
    <property type="entry name" value="HTH_AraC-typ_CS"/>
</dbReference>
<organism evidence="6 7">
    <name type="scientific">Azohydromonas lata</name>
    <dbReference type="NCBI Taxonomy" id="45677"/>
    <lineage>
        <taxon>Bacteria</taxon>
        <taxon>Pseudomonadati</taxon>
        <taxon>Pseudomonadota</taxon>
        <taxon>Betaproteobacteria</taxon>
        <taxon>Burkholderiales</taxon>
        <taxon>Sphaerotilaceae</taxon>
        <taxon>Azohydromonas</taxon>
    </lineage>
</organism>
<comment type="caution">
    <text evidence="6">The sequence shown here is derived from an EMBL/GenBank/DDBJ whole genome shotgun (WGS) entry which is preliminary data.</text>
</comment>
<evidence type="ECO:0000256" key="3">
    <source>
        <dbReference type="ARBA" id="ARBA00023159"/>
    </source>
</evidence>
<evidence type="ECO:0000256" key="2">
    <source>
        <dbReference type="ARBA" id="ARBA00023125"/>
    </source>
</evidence>
<dbReference type="PANTHER" id="PTHR11019:SF190">
    <property type="entry name" value="ARAC-FAMILY REGULATORY PROTEIN"/>
    <property type="match status" value="1"/>
</dbReference>
<reference evidence="6 7" key="1">
    <citation type="submission" date="2023-11" db="EMBL/GenBank/DDBJ databases">
        <title>Draft genome of Azohydromonas lata strain H1 (DSM1123), a polyhydroxyalkanoate producer.</title>
        <authorList>
            <person name="Traversa D."/>
            <person name="D'Addabbo P."/>
            <person name="Pazzani C."/>
            <person name="Manzari C."/>
            <person name="Chiara M."/>
            <person name="Scrascia M."/>
        </authorList>
    </citation>
    <scope>NUCLEOTIDE SEQUENCE [LARGE SCALE GENOMIC DNA]</scope>
    <source>
        <strain evidence="6 7">H1</strain>
    </source>
</reference>
<dbReference type="InterPro" id="IPR018060">
    <property type="entry name" value="HTH_AraC"/>
</dbReference>
<dbReference type="SUPFAM" id="SSF46689">
    <property type="entry name" value="Homeodomain-like"/>
    <property type="match status" value="1"/>
</dbReference>
<feature type="domain" description="HTH araC/xylS-type" evidence="5">
    <location>
        <begin position="165"/>
        <end position="262"/>
    </location>
</feature>
<protein>
    <submittedName>
        <fullName evidence="6">Helix-turn-helix transcriptional regulator</fullName>
    </submittedName>
</protein>
<keyword evidence="3" id="KW-0010">Activator</keyword>
<evidence type="ECO:0000259" key="5">
    <source>
        <dbReference type="PROSITE" id="PS01124"/>
    </source>
</evidence>
<dbReference type="Pfam" id="PF12833">
    <property type="entry name" value="HTH_18"/>
    <property type="match status" value="1"/>
</dbReference>
<keyword evidence="2" id="KW-0238">DNA-binding</keyword>
<dbReference type="InterPro" id="IPR009057">
    <property type="entry name" value="Homeodomain-like_sf"/>
</dbReference>
<dbReference type="InterPro" id="IPR003313">
    <property type="entry name" value="AraC-bd"/>
</dbReference>
<sequence>MPARSTHLRTPPFVDALPSPIWFRADELPADTAYPRHRHAWGEFVYAYSGLMELKLSDAHFLAPPQCGVWLPPLVEHIGLNRDAASHCSLYVSAPLCAQLPANACALSVSPLVRALLEHLRLHPHPRDEPPAAADARLLQVLVDQLARAPRAGSYLPGSDDPVLAPLLRALDAQPGDHRSLADWAQALHSTERTLLRRCRRELGMPFSEWRQRLRVVKALPRLQAGEKVETVALELGYAGASAFITMFRRLTGVTPDEFRRGATPK</sequence>
<gene>
    <name evidence="6" type="ORF">SM757_25300</name>
</gene>
<proteinExistence type="predicted"/>
<dbReference type="InterPro" id="IPR011051">
    <property type="entry name" value="RmlC_Cupin_sf"/>
</dbReference>
<keyword evidence="7" id="KW-1185">Reference proteome</keyword>
<dbReference type="SUPFAM" id="SSF51182">
    <property type="entry name" value="RmlC-like cupins"/>
    <property type="match status" value="1"/>
</dbReference>
<keyword evidence="4" id="KW-0804">Transcription</keyword>
<dbReference type="Proteomes" id="UP001293718">
    <property type="component" value="Unassembled WGS sequence"/>
</dbReference>
<accession>A0ABU5ILZ0</accession>
<evidence type="ECO:0000313" key="7">
    <source>
        <dbReference type="Proteomes" id="UP001293718"/>
    </source>
</evidence>
<dbReference type="PROSITE" id="PS00041">
    <property type="entry name" value="HTH_ARAC_FAMILY_1"/>
    <property type="match status" value="1"/>
</dbReference>
<name>A0ABU5ILZ0_9BURK</name>
<dbReference type="InterPro" id="IPR020449">
    <property type="entry name" value="Tscrpt_reg_AraC-type_HTH"/>
</dbReference>
<dbReference type="CDD" id="cd06124">
    <property type="entry name" value="cupin_NimR-like_N"/>
    <property type="match status" value="1"/>
</dbReference>
<dbReference type="PROSITE" id="PS01124">
    <property type="entry name" value="HTH_ARAC_FAMILY_2"/>
    <property type="match status" value="1"/>
</dbReference>
<evidence type="ECO:0000313" key="6">
    <source>
        <dbReference type="EMBL" id="MDZ5459904.1"/>
    </source>
</evidence>
<dbReference type="PANTHER" id="PTHR11019">
    <property type="entry name" value="HTH-TYPE TRANSCRIPTIONAL REGULATOR NIMR"/>
    <property type="match status" value="1"/>
</dbReference>